<organism evidence="1 2">
    <name type="scientific">Tsukamurella spumae</name>
    <dbReference type="NCBI Taxonomy" id="44753"/>
    <lineage>
        <taxon>Bacteria</taxon>
        <taxon>Bacillati</taxon>
        <taxon>Actinomycetota</taxon>
        <taxon>Actinomycetes</taxon>
        <taxon>Mycobacteriales</taxon>
        <taxon>Tsukamurellaceae</taxon>
        <taxon>Tsukamurella</taxon>
    </lineage>
</organism>
<evidence type="ECO:0000313" key="2">
    <source>
        <dbReference type="Proteomes" id="UP000582646"/>
    </source>
</evidence>
<keyword evidence="2" id="KW-1185">Reference proteome</keyword>
<dbReference type="EMBL" id="JAAXOQ010000018">
    <property type="protein sequence ID" value="NKY19460.1"/>
    <property type="molecule type" value="Genomic_DNA"/>
</dbReference>
<proteinExistence type="predicted"/>
<evidence type="ECO:0000313" key="1">
    <source>
        <dbReference type="EMBL" id="NKY19460.1"/>
    </source>
</evidence>
<dbReference type="Proteomes" id="UP000582646">
    <property type="component" value="Unassembled WGS sequence"/>
</dbReference>
<dbReference type="AlphaFoldDB" id="A0A846X6R1"/>
<reference evidence="1 2" key="1">
    <citation type="submission" date="2020-04" db="EMBL/GenBank/DDBJ databases">
        <title>MicrobeNet Type strains.</title>
        <authorList>
            <person name="Nicholson A.C."/>
        </authorList>
    </citation>
    <scope>NUCLEOTIDE SEQUENCE [LARGE SCALE GENOMIC DNA]</scope>
    <source>
        <strain evidence="1 2">DSM 44113</strain>
    </source>
</reference>
<sequence>MASVADYSGLTKDTIKSYYRKRLLPPQDFETESEPPMPLWYPETIKDKWVRRGRGARTDLNT</sequence>
<protein>
    <submittedName>
        <fullName evidence="1">MarR family transcriptional regulator</fullName>
    </submittedName>
</protein>
<gene>
    <name evidence="1" type="ORF">HF999_13925</name>
</gene>
<accession>A0A846X6R1</accession>
<name>A0A846X6R1_9ACTN</name>
<comment type="caution">
    <text evidence="1">The sequence shown here is derived from an EMBL/GenBank/DDBJ whole genome shotgun (WGS) entry which is preliminary data.</text>
</comment>